<keyword evidence="10" id="KW-1185">Reference proteome</keyword>
<keyword evidence="3" id="KW-0285">Flavoprotein</keyword>
<reference evidence="9" key="1">
    <citation type="journal article" date="2020" name="bioRxiv">
        <title>Whole genome comparisons of ergot fungi reveals the divergence and evolution of species within the genus Claviceps are the result of varying mechanisms driving genome evolution and host range expansion.</title>
        <authorList>
            <person name="Wyka S.A."/>
            <person name="Mondo S.J."/>
            <person name="Liu M."/>
            <person name="Dettman J."/>
            <person name="Nalam V."/>
            <person name="Broders K.D."/>
        </authorList>
    </citation>
    <scope>NUCLEOTIDE SEQUENCE</scope>
    <source>
        <strain evidence="9">CCC 489</strain>
    </source>
</reference>
<dbReference type="OrthoDB" id="417877at2759"/>
<dbReference type="Gene3D" id="3.50.50.60">
    <property type="entry name" value="FAD/NAD(P)-binding domain"/>
    <property type="match status" value="1"/>
</dbReference>
<dbReference type="GO" id="GO:0071949">
    <property type="term" value="F:FAD binding"/>
    <property type="evidence" value="ECO:0007669"/>
    <property type="project" value="InterPro"/>
</dbReference>
<dbReference type="PANTHER" id="PTHR46720">
    <property type="entry name" value="HYDROXYLASE, PUTATIVE (AFU_ORTHOLOGUE AFUA_3G01460)-RELATED"/>
    <property type="match status" value="1"/>
</dbReference>
<dbReference type="FunFam" id="3.50.50.60:FF:000153">
    <property type="entry name" value="Salicylate hydroxylase, putative"/>
    <property type="match status" value="1"/>
</dbReference>
<comment type="similarity">
    <text evidence="2">Belongs to the paxM FAD-dependent monooxygenase family.</text>
</comment>
<dbReference type="InterPro" id="IPR036188">
    <property type="entry name" value="FAD/NAD-bd_sf"/>
</dbReference>
<organism evidence="9 10">
    <name type="scientific">Claviceps africana</name>
    <dbReference type="NCBI Taxonomy" id="83212"/>
    <lineage>
        <taxon>Eukaryota</taxon>
        <taxon>Fungi</taxon>
        <taxon>Dikarya</taxon>
        <taxon>Ascomycota</taxon>
        <taxon>Pezizomycotina</taxon>
        <taxon>Sordariomycetes</taxon>
        <taxon>Hypocreomycetidae</taxon>
        <taxon>Hypocreales</taxon>
        <taxon>Clavicipitaceae</taxon>
        <taxon>Claviceps</taxon>
    </lineage>
</organism>
<keyword evidence="6" id="KW-0503">Monooxygenase</keyword>
<evidence type="ECO:0000256" key="6">
    <source>
        <dbReference type="ARBA" id="ARBA00023033"/>
    </source>
</evidence>
<evidence type="ECO:0000256" key="1">
    <source>
        <dbReference type="ARBA" id="ARBA00001974"/>
    </source>
</evidence>
<dbReference type="SUPFAM" id="SSF51905">
    <property type="entry name" value="FAD/NAD(P)-binding domain"/>
    <property type="match status" value="1"/>
</dbReference>
<evidence type="ECO:0000256" key="4">
    <source>
        <dbReference type="ARBA" id="ARBA00022827"/>
    </source>
</evidence>
<dbReference type="GO" id="GO:0004497">
    <property type="term" value="F:monooxygenase activity"/>
    <property type="evidence" value="ECO:0007669"/>
    <property type="project" value="UniProtKB-KW"/>
</dbReference>
<dbReference type="InterPro" id="IPR051104">
    <property type="entry name" value="FAD_monoxygenase"/>
</dbReference>
<keyword evidence="7" id="KW-0472">Membrane</keyword>
<evidence type="ECO:0000256" key="2">
    <source>
        <dbReference type="ARBA" id="ARBA00007992"/>
    </source>
</evidence>
<dbReference type="Pfam" id="PF01494">
    <property type="entry name" value="FAD_binding_3"/>
    <property type="match status" value="1"/>
</dbReference>
<feature type="domain" description="FAD-binding" evidence="8">
    <location>
        <begin position="17"/>
        <end position="380"/>
    </location>
</feature>
<comment type="cofactor">
    <cofactor evidence="1">
        <name>FAD</name>
        <dbReference type="ChEBI" id="CHEBI:57692"/>
    </cofactor>
</comment>
<evidence type="ECO:0000256" key="3">
    <source>
        <dbReference type="ARBA" id="ARBA00022630"/>
    </source>
</evidence>
<dbReference type="Proteomes" id="UP000811619">
    <property type="component" value="Unassembled WGS sequence"/>
</dbReference>
<keyword evidence="5" id="KW-0560">Oxidoreductase</keyword>
<dbReference type="SUPFAM" id="SSF54373">
    <property type="entry name" value="FAD-linked reductases, C-terminal domain"/>
    <property type="match status" value="1"/>
</dbReference>
<protein>
    <recommendedName>
        <fullName evidence="8">FAD-binding domain-containing protein</fullName>
    </recommendedName>
</protein>
<dbReference type="GO" id="GO:0044550">
    <property type="term" value="P:secondary metabolite biosynthetic process"/>
    <property type="evidence" value="ECO:0007669"/>
    <property type="project" value="TreeGrafter"/>
</dbReference>
<evidence type="ECO:0000313" key="10">
    <source>
        <dbReference type="Proteomes" id="UP000811619"/>
    </source>
</evidence>
<dbReference type="InterPro" id="IPR002938">
    <property type="entry name" value="FAD-bd"/>
</dbReference>
<keyword evidence="7" id="KW-1133">Transmembrane helix</keyword>
<dbReference type="PANTHER" id="PTHR46720:SF3">
    <property type="entry name" value="FAD-BINDING DOMAIN-CONTAINING PROTEIN-RELATED"/>
    <property type="match status" value="1"/>
</dbReference>
<dbReference type="AlphaFoldDB" id="A0A8K0J9F5"/>
<feature type="transmembrane region" description="Helical" evidence="7">
    <location>
        <begin position="18"/>
        <end position="36"/>
    </location>
</feature>
<evidence type="ECO:0000259" key="8">
    <source>
        <dbReference type="Pfam" id="PF01494"/>
    </source>
</evidence>
<sequence>MAATKNQNQNQNHHQLDFAIIGGGLSGLILAVALFHRGLKVNIFEKAGRFEEIGAGVSFTPNALQAMKICHPAIHDAFEKVCTRNLWPSKQKTWFDYYDAQSEHAAAEPVFTIANDVGQNGVHRASFLAELTHLLPDHVAHFNKRLDRYDRDEHGRLRLAFADGSEHRADILLACDGIKSKVRQLLFGAHHPCAYPSYTHKYAYRALVPMEDAIRTLGEEKAQNASMHMGKGGHVLNFPINHGKIVNVVAFRTTPDEWPDRSKLTASSTREAALRDFSHFRPEIIELLRLGSPDLDVWAIFDLGDNPPPTFVKGPVCLVGDAAHATSPHHGAGAGFCIEDAAVLAQLLARDDVTDRRAVLVALEVYDATRRERASWLVQSSRHIGNAYEWMADGIGDDFAKIRDEINLRNGLIANVDIGAMCDGAQREFCRRWAVEAITVDA</sequence>
<evidence type="ECO:0000256" key="5">
    <source>
        <dbReference type="ARBA" id="ARBA00023002"/>
    </source>
</evidence>
<dbReference type="PRINTS" id="PR00420">
    <property type="entry name" value="RNGMNOXGNASE"/>
</dbReference>
<keyword evidence="7" id="KW-0812">Transmembrane</keyword>
<comment type="caution">
    <text evidence="9">The sequence shown here is derived from an EMBL/GenBank/DDBJ whole genome shotgun (WGS) entry which is preliminary data.</text>
</comment>
<name>A0A8K0J9F5_9HYPO</name>
<evidence type="ECO:0000313" key="9">
    <source>
        <dbReference type="EMBL" id="KAG5927749.1"/>
    </source>
</evidence>
<dbReference type="EMBL" id="SRPY01000159">
    <property type="protein sequence ID" value="KAG5927749.1"/>
    <property type="molecule type" value="Genomic_DNA"/>
</dbReference>
<accession>A0A8K0J9F5</accession>
<evidence type="ECO:0000256" key="7">
    <source>
        <dbReference type="SAM" id="Phobius"/>
    </source>
</evidence>
<proteinExistence type="inferred from homology"/>
<keyword evidence="4" id="KW-0274">FAD</keyword>
<gene>
    <name evidence="9" type="ORF">E4U42_001836</name>
</gene>